<dbReference type="SUPFAM" id="SSF49354">
    <property type="entry name" value="PapD-like"/>
    <property type="match status" value="1"/>
</dbReference>
<dbReference type="AlphaFoldDB" id="A0A5S5MEG0"/>
<dbReference type="OrthoDB" id="6658153at2"/>
<organism evidence="2 3">
    <name type="scientific">Desulfobotulus mexicanus</name>
    <dbReference type="NCBI Taxonomy" id="2586642"/>
    <lineage>
        <taxon>Bacteria</taxon>
        <taxon>Pseudomonadati</taxon>
        <taxon>Thermodesulfobacteriota</taxon>
        <taxon>Desulfobacteria</taxon>
        <taxon>Desulfobacterales</taxon>
        <taxon>Desulfobacteraceae</taxon>
        <taxon>Desulfobotulus</taxon>
    </lineage>
</organism>
<dbReference type="InterPro" id="IPR013783">
    <property type="entry name" value="Ig-like_fold"/>
</dbReference>
<dbReference type="InterPro" id="IPR016147">
    <property type="entry name" value="Pili_assmbl_chaperone_N"/>
</dbReference>
<evidence type="ECO:0000259" key="1">
    <source>
        <dbReference type="Pfam" id="PF00345"/>
    </source>
</evidence>
<keyword evidence="3" id="KW-1185">Reference proteome</keyword>
<accession>A0A5S5MEG0</accession>
<name>A0A5S5MEG0_9BACT</name>
<dbReference type="Gene3D" id="2.60.40.10">
    <property type="entry name" value="Immunoglobulins"/>
    <property type="match status" value="1"/>
</dbReference>
<comment type="caution">
    <text evidence="2">The sequence shown here is derived from an EMBL/GenBank/DDBJ whole genome shotgun (WGS) entry which is preliminary data.</text>
</comment>
<evidence type="ECO:0000313" key="3">
    <source>
        <dbReference type="Proteomes" id="UP000321899"/>
    </source>
</evidence>
<gene>
    <name evidence="2" type="ORF">FIM25_11870</name>
</gene>
<dbReference type="GO" id="GO:0030288">
    <property type="term" value="C:outer membrane-bounded periplasmic space"/>
    <property type="evidence" value="ECO:0007669"/>
    <property type="project" value="InterPro"/>
</dbReference>
<protein>
    <submittedName>
        <fullName evidence="2">Molecular chaperone</fullName>
    </submittedName>
</protein>
<reference evidence="2 3" key="1">
    <citation type="submission" date="2019-06" db="EMBL/GenBank/DDBJ databases">
        <title>Desulfobotulus mexicanus sp. nov., a novel sulfate-reducing bacterium isolated from the sediment of an alkaline crater lake in Mexico.</title>
        <authorList>
            <person name="Hirschler-Rea A."/>
        </authorList>
    </citation>
    <scope>NUCLEOTIDE SEQUENCE [LARGE SCALE GENOMIC DNA]</scope>
    <source>
        <strain evidence="2 3">PAR22N</strain>
    </source>
</reference>
<dbReference type="EMBL" id="VDMB01000015">
    <property type="protein sequence ID" value="TYT74102.1"/>
    <property type="molecule type" value="Genomic_DNA"/>
</dbReference>
<dbReference type="Pfam" id="PF00345">
    <property type="entry name" value="PapD_N"/>
    <property type="match status" value="1"/>
</dbReference>
<proteinExistence type="predicted"/>
<dbReference type="GO" id="GO:0071555">
    <property type="term" value="P:cell wall organization"/>
    <property type="evidence" value="ECO:0007669"/>
    <property type="project" value="InterPro"/>
</dbReference>
<dbReference type="InterPro" id="IPR008962">
    <property type="entry name" value="PapD-like_sf"/>
</dbReference>
<sequence>MNRTGMKKTIGFFIPFYFMFFFIPSSVFSHALELIPQRLVLEGRERSTTLMLINRSSEPVRYRIENTLVRQTITGANERVTDPSAEEEAILNMVRFSPRQVSIGANDVQTVRIMARKPAGLPAGEYRSHLLITNIPPQTKVEETEDIAVKIDIVVSTSIPMIIRHGETSVSLKAEKPLVQPRPDGGGLLTTRIIADGNRSVFMDALLYHGKELLTASRGFAIYQPNGMRDVSFTLTNQLPPAGSSLRLVLHDREKEGEPVLKEIPLVLNY</sequence>
<evidence type="ECO:0000313" key="2">
    <source>
        <dbReference type="EMBL" id="TYT74102.1"/>
    </source>
</evidence>
<feature type="domain" description="Pili assembly chaperone N-terminal" evidence="1">
    <location>
        <begin position="33"/>
        <end position="164"/>
    </location>
</feature>
<dbReference type="Proteomes" id="UP000321899">
    <property type="component" value="Unassembled WGS sequence"/>
</dbReference>